<reference evidence="10 11" key="1">
    <citation type="submission" date="2012-07" db="EMBL/GenBank/DDBJ databases">
        <title>The Genome Sequence of Facklamia ignava CCUG 37419.</title>
        <authorList>
            <consortium name="The Broad Institute Genome Sequencing Platform"/>
            <person name="Earl A."/>
            <person name="Ward D."/>
            <person name="Feldgarden M."/>
            <person name="Gevers D."/>
            <person name="Huys G."/>
            <person name="Walker B."/>
            <person name="Young S.K."/>
            <person name="Zeng Q."/>
            <person name="Gargeya S."/>
            <person name="Fitzgerald M."/>
            <person name="Haas B."/>
            <person name="Abouelleil A."/>
            <person name="Alvarado L."/>
            <person name="Arachchi H.M."/>
            <person name="Berlin A.M."/>
            <person name="Chapman S.B."/>
            <person name="Goldberg J."/>
            <person name="Griggs A."/>
            <person name="Gujja S."/>
            <person name="Hansen M."/>
            <person name="Howarth C."/>
            <person name="Imamovic A."/>
            <person name="Larimer J."/>
            <person name="McCowen C."/>
            <person name="Montmayeur A."/>
            <person name="Murphy C."/>
            <person name="Neiman D."/>
            <person name="Pearson M."/>
            <person name="Priest M."/>
            <person name="Roberts A."/>
            <person name="Saif S."/>
            <person name="Shea T."/>
            <person name="Sisk P."/>
            <person name="Sykes S."/>
            <person name="Wortman J."/>
            <person name="Nusbaum C."/>
            <person name="Birren B."/>
        </authorList>
    </citation>
    <scope>NUCLEOTIDE SEQUENCE [LARGE SCALE GENOMIC DNA]</scope>
    <source>
        <strain evidence="10 11">CCUG 37419</strain>
    </source>
</reference>
<accession>K1LLW1</accession>
<feature type="active site" description="Proton donor" evidence="8">
    <location>
        <position position="63"/>
    </location>
</feature>
<feature type="binding site" evidence="8">
    <location>
        <position position="91"/>
    </location>
    <ligand>
        <name>Zn(2+)</name>
        <dbReference type="ChEBI" id="CHEBI:29105"/>
        <note>catalytic</note>
    </ligand>
</feature>
<dbReference type="EC" id="3.5.4.33" evidence="8"/>
<keyword evidence="4 8" id="KW-0479">Metal-binding</keyword>
<evidence type="ECO:0000256" key="7">
    <source>
        <dbReference type="ARBA" id="ARBA00048045"/>
    </source>
</evidence>
<dbReference type="InterPro" id="IPR058535">
    <property type="entry name" value="MafB19-deam"/>
</dbReference>
<dbReference type="GO" id="GO:0052717">
    <property type="term" value="F:tRNA-specific adenosine-34 deaminase activity"/>
    <property type="evidence" value="ECO:0007669"/>
    <property type="project" value="UniProtKB-UniRule"/>
</dbReference>
<dbReference type="GO" id="GO:0002100">
    <property type="term" value="P:tRNA wobble adenosine to inosine editing"/>
    <property type="evidence" value="ECO:0007669"/>
    <property type="project" value="UniProtKB-UniRule"/>
</dbReference>
<dbReference type="EMBL" id="AGZE01000027">
    <property type="protein sequence ID" value="EKB55636.1"/>
    <property type="molecule type" value="Genomic_DNA"/>
</dbReference>
<evidence type="ECO:0000256" key="1">
    <source>
        <dbReference type="ARBA" id="ARBA00010669"/>
    </source>
</evidence>
<name>K1LLW1_9LACT</name>
<proteinExistence type="inferred from homology"/>
<dbReference type="STRING" id="883112.HMPREF9707_01023"/>
<protein>
    <recommendedName>
        <fullName evidence="8">tRNA-specific adenosine deaminase</fullName>
        <ecNumber evidence="8">3.5.4.33</ecNumber>
    </recommendedName>
</protein>
<comment type="cofactor">
    <cofactor evidence="8">
        <name>Zn(2+)</name>
        <dbReference type="ChEBI" id="CHEBI:29105"/>
    </cofactor>
    <text evidence="8">Binds 1 zinc ion per subunit.</text>
</comment>
<dbReference type="RefSeq" id="WP_006701669.1">
    <property type="nucleotide sequence ID" value="NZ_JH932301.1"/>
</dbReference>
<gene>
    <name evidence="8" type="primary">tadA</name>
    <name evidence="10" type="ORF">HMPREF9707_01023</name>
</gene>
<dbReference type="Gene3D" id="3.40.140.10">
    <property type="entry name" value="Cytidine Deaminase, domain 2"/>
    <property type="match status" value="1"/>
</dbReference>
<dbReference type="InterPro" id="IPR002125">
    <property type="entry name" value="CMP_dCMP_dom"/>
</dbReference>
<dbReference type="AlphaFoldDB" id="K1LLW1"/>
<dbReference type="eggNOG" id="COG0590">
    <property type="taxonomic scope" value="Bacteria"/>
</dbReference>
<dbReference type="CDD" id="cd01285">
    <property type="entry name" value="nucleoside_deaminase"/>
    <property type="match status" value="1"/>
</dbReference>
<dbReference type="GO" id="GO:0008270">
    <property type="term" value="F:zinc ion binding"/>
    <property type="evidence" value="ECO:0007669"/>
    <property type="project" value="UniProtKB-UniRule"/>
</dbReference>
<evidence type="ECO:0000259" key="9">
    <source>
        <dbReference type="PROSITE" id="PS51747"/>
    </source>
</evidence>
<comment type="subunit">
    <text evidence="2 8">Homodimer.</text>
</comment>
<dbReference type="InterPro" id="IPR028883">
    <property type="entry name" value="tRNA_aden_deaminase"/>
</dbReference>
<dbReference type="NCBIfam" id="NF008113">
    <property type="entry name" value="PRK10860.1"/>
    <property type="match status" value="1"/>
</dbReference>
<dbReference type="HOGENOM" id="CLU_025810_3_2_9"/>
<organism evidence="10 11">
    <name type="scientific">Falseniella ignava CCUG 37419</name>
    <dbReference type="NCBI Taxonomy" id="883112"/>
    <lineage>
        <taxon>Bacteria</taxon>
        <taxon>Bacillati</taxon>
        <taxon>Bacillota</taxon>
        <taxon>Bacilli</taxon>
        <taxon>Lactobacillales</taxon>
        <taxon>Aerococcaceae</taxon>
        <taxon>Falseniella</taxon>
    </lineage>
</organism>
<feature type="domain" description="CMP/dCMP-type deaminase" evidence="9">
    <location>
        <begin position="10"/>
        <end position="128"/>
    </location>
</feature>
<dbReference type="SUPFAM" id="SSF53927">
    <property type="entry name" value="Cytidine deaminase-like"/>
    <property type="match status" value="1"/>
</dbReference>
<dbReference type="PATRIC" id="fig|883112.3.peg.1017"/>
<evidence type="ECO:0000256" key="3">
    <source>
        <dbReference type="ARBA" id="ARBA00022694"/>
    </source>
</evidence>
<comment type="function">
    <text evidence="8">Catalyzes the deamination of adenosine to inosine at the wobble position 34 of tRNA(Arg2).</text>
</comment>
<feature type="binding site" evidence="8">
    <location>
        <position position="61"/>
    </location>
    <ligand>
        <name>Zn(2+)</name>
        <dbReference type="ChEBI" id="CHEBI:29105"/>
        <note>catalytic</note>
    </ligand>
</feature>
<evidence type="ECO:0000256" key="8">
    <source>
        <dbReference type="HAMAP-Rule" id="MF_00972"/>
    </source>
</evidence>
<evidence type="ECO:0000256" key="2">
    <source>
        <dbReference type="ARBA" id="ARBA00011738"/>
    </source>
</evidence>
<keyword evidence="3 8" id="KW-0819">tRNA processing</keyword>
<keyword evidence="6 8" id="KW-0862">Zinc</keyword>
<dbReference type="HAMAP" id="MF_00972">
    <property type="entry name" value="tRNA_aden_deaminase"/>
    <property type="match status" value="1"/>
</dbReference>
<comment type="catalytic activity">
    <reaction evidence="7 8">
        <text>adenosine(34) in tRNA + H2O + H(+) = inosine(34) in tRNA + NH4(+)</text>
        <dbReference type="Rhea" id="RHEA:43168"/>
        <dbReference type="Rhea" id="RHEA-COMP:10373"/>
        <dbReference type="Rhea" id="RHEA-COMP:10374"/>
        <dbReference type="ChEBI" id="CHEBI:15377"/>
        <dbReference type="ChEBI" id="CHEBI:15378"/>
        <dbReference type="ChEBI" id="CHEBI:28938"/>
        <dbReference type="ChEBI" id="CHEBI:74411"/>
        <dbReference type="ChEBI" id="CHEBI:82852"/>
        <dbReference type="EC" id="3.5.4.33"/>
    </reaction>
</comment>
<evidence type="ECO:0000313" key="10">
    <source>
        <dbReference type="EMBL" id="EKB55636.1"/>
    </source>
</evidence>
<feature type="binding site" evidence="8">
    <location>
        <position position="94"/>
    </location>
    <ligand>
        <name>Zn(2+)</name>
        <dbReference type="ChEBI" id="CHEBI:29105"/>
        <note>catalytic</note>
    </ligand>
</feature>
<sequence length="168" mass="18922">MEKEEASLQGIHERWMRQALEEADKAEQLNEVPIGAIIVKDQQIIGRGYNVRETQHQATGHAEIQAIEDANRHQQAWRLEGATMYVTLEPCPMCAGALINSRIQTVVYGASDLKAGCAGTLMNLLQDDRFNHQVEVISGVLAEECGDKLSYFFRKLRQRKGKNIDRAE</sequence>
<evidence type="ECO:0000256" key="4">
    <source>
        <dbReference type="ARBA" id="ARBA00022723"/>
    </source>
</evidence>
<keyword evidence="5 8" id="KW-0378">Hydrolase</keyword>
<dbReference type="Pfam" id="PF14437">
    <property type="entry name" value="MafB19-deam"/>
    <property type="match status" value="1"/>
</dbReference>
<evidence type="ECO:0000256" key="5">
    <source>
        <dbReference type="ARBA" id="ARBA00022801"/>
    </source>
</evidence>
<evidence type="ECO:0000256" key="6">
    <source>
        <dbReference type="ARBA" id="ARBA00022833"/>
    </source>
</evidence>
<comment type="caution">
    <text evidence="10">The sequence shown here is derived from an EMBL/GenBank/DDBJ whole genome shotgun (WGS) entry which is preliminary data.</text>
</comment>
<evidence type="ECO:0000313" key="11">
    <source>
        <dbReference type="Proteomes" id="UP000005147"/>
    </source>
</evidence>
<keyword evidence="11" id="KW-1185">Reference proteome</keyword>
<comment type="similarity">
    <text evidence="1">Belongs to the cytidine and deoxycytidylate deaminase family. ADAT2 subfamily.</text>
</comment>
<dbReference type="PROSITE" id="PS00903">
    <property type="entry name" value="CYT_DCMP_DEAMINASES_1"/>
    <property type="match status" value="1"/>
</dbReference>
<dbReference type="PANTHER" id="PTHR11079:SF202">
    <property type="entry name" value="TRNA-SPECIFIC ADENOSINE DEAMINASE"/>
    <property type="match status" value="1"/>
</dbReference>
<dbReference type="InterPro" id="IPR016193">
    <property type="entry name" value="Cytidine_deaminase-like"/>
</dbReference>
<dbReference type="InterPro" id="IPR016192">
    <property type="entry name" value="APOBEC/CMP_deaminase_Zn-bd"/>
</dbReference>
<dbReference type="PROSITE" id="PS51747">
    <property type="entry name" value="CYT_DCMP_DEAMINASES_2"/>
    <property type="match status" value="1"/>
</dbReference>
<dbReference type="Proteomes" id="UP000005147">
    <property type="component" value="Unassembled WGS sequence"/>
</dbReference>
<dbReference type="PANTHER" id="PTHR11079">
    <property type="entry name" value="CYTOSINE DEAMINASE FAMILY MEMBER"/>
    <property type="match status" value="1"/>
</dbReference>
<dbReference type="FunFam" id="3.40.140.10:FF:000005">
    <property type="entry name" value="tRNA-specific adenosine deaminase"/>
    <property type="match status" value="1"/>
</dbReference>